<accession>A0A067W7C2</accession>
<dbReference type="STRING" id="1134510.O9A_01365"/>
<evidence type="ECO:0000256" key="1">
    <source>
        <dbReference type="SAM" id="Phobius"/>
    </source>
</evidence>
<organism evidence="2 3">
    <name type="scientific">Bartonella koehlerae C-29</name>
    <dbReference type="NCBI Taxonomy" id="1134510"/>
    <lineage>
        <taxon>Bacteria</taxon>
        <taxon>Pseudomonadati</taxon>
        <taxon>Pseudomonadota</taxon>
        <taxon>Alphaproteobacteria</taxon>
        <taxon>Hyphomicrobiales</taxon>
        <taxon>Bartonellaceae</taxon>
        <taxon>Bartonella</taxon>
    </lineage>
</organism>
<proteinExistence type="predicted"/>
<keyword evidence="1" id="KW-0472">Membrane</keyword>
<evidence type="ECO:0000313" key="2">
    <source>
        <dbReference type="EMBL" id="KEC54751.1"/>
    </source>
</evidence>
<feature type="transmembrane region" description="Helical" evidence="1">
    <location>
        <begin position="12"/>
        <end position="28"/>
    </location>
</feature>
<feature type="transmembrane region" description="Helical" evidence="1">
    <location>
        <begin position="34"/>
        <end position="53"/>
    </location>
</feature>
<dbReference type="HOGENOM" id="CLU_2987365_0_0_5"/>
<gene>
    <name evidence="2" type="ORF">O9A_01365</name>
</gene>
<protein>
    <submittedName>
        <fullName evidence="2">Uncharacterized protein</fullName>
    </submittedName>
</protein>
<keyword evidence="1" id="KW-1133">Transmembrane helix</keyword>
<dbReference type="AlphaFoldDB" id="A0A067W7C2"/>
<name>A0A067W7C2_9HYPH</name>
<reference evidence="2 3" key="1">
    <citation type="submission" date="2012-04" db="EMBL/GenBank/DDBJ databases">
        <title>The Genome Sequence of Bartonella koehlerae C-29.</title>
        <authorList>
            <consortium name="The Broad Institute Genome Sequencing Platform"/>
            <consortium name="The Broad Institute Genome Sequencing Center for Infectious Disease"/>
            <person name="Feldgarden M."/>
            <person name="Kirby J."/>
            <person name="Kosoy M."/>
            <person name="Birtles R."/>
            <person name="Probert W.S."/>
            <person name="Chiaraviglio L."/>
            <person name="Walker B."/>
            <person name="Young S.K."/>
            <person name="Zeng Q."/>
            <person name="Gargeya S."/>
            <person name="Fitzgerald M."/>
            <person name="Haas B."/>
            <person name="Abouelleil A."/>
            <person name="Alvarado L."/>
            <person name="Arachchi H.M."/>
            <person name="Berlin A.M."/>
            <person name="Chapman S.B."/>
            <person name="Goldberg J."/>
            <person name="Griggs A."/>
            <person name="Gujja S."/>
            <person name="Hansen M."/>
            <person name="Howarth C."/>
            <person name="Imamovic A."/>
            <person name="Larimer J."/>
            <person name="McCowen C."/>
            <person name="Montmayeur A."/>
            <person name="Murphy C."/>
            <person name="Neiman D."/>
            <person name="Pearson M."/>
            <person name="Priest M."/>
            <person name="Roberts A."/>
            <person name="Saif S."/>
            <person name="Shea T."/>
            <person name="Sisk P."/>
            <person name="Sykes S."/>
            <person name="Wortman J."/>
            <person name="Nusbaum C."/>
            <person name="Birren B."/>
        </authorList>
    </citation>
    <scope>NUCLEOTIDE SEQUENCE [LARGE SCALE GENOMIC DNA]</scope>
    <source>
        <strain evidence="2 3">C-29</strain>
    </source>
</reference>
<sequence>MYGEIICLHLQVRIEYYVIFIISWWFNLLLFEKIIVFSSGLVIYFICLHIKFLELKV</sequence>
<evidence type="ECO:0000313" key="3">
    <source>
        <dbReference type="Proteomes" id="UP000027015"/>
    </source>
</evidence>
<keyword evidence="3" id="KW-1185">Reference proteome</keyword>
<comment type="caution">
    <text evidence="2">The sequence shown here is derived from an EMBL/GenBank/DDBJ whole genome shotgun (WGS) entry which is preliminary data.</text>
</comment>
<dbReference type="Proteomes" id="UP000027015">
    <property type="component" value="Unassembled WGS sequence"/>
</dbReference>
<dbReference type="EMBL" id="AHPL01000010">
    <property type="protein sequence ID" value="KEC54751.1"/>
    <property type="molecule type" value="Genomic_DNA"/>
</dbReference>
<keyword evidence="1" id="KW-0812">Transmembrane</keyword>